<dbReference type="Pfam" id="PF13416">
    <property type="entry name" value="SBP_bac_8"/>
    <property type="match status" value="1"/>
</dbReference>
<gene>
    <name evidence="3" type="ORF">COR51_04185</name>
    <name evidence="2" type="ORF">ECB94_19245</name>
</gene>
<dbReference type="GeneID" id="64089325"/>
<dbReference type="EMBL" id="CP033578">
    <property type="protein sequence ID" value="AYV23433.1"/>
    <property type="molecule type" value="Genomic_DNA"/>
</dbReference>
<dbReference type="PANTHER" id="PTHR42779:SF1">
    <property type="entry name" value="PROTEIN YNJB"/>
    <property type="match status" value="1"/>
</dbReference>
<proteinExistence type="predicted"/>
<dbReference type="EMBL" id="NWTN01000002">
    <property type="protein sequence ID" value="PRQ68611.1"/>
    <property type="molecule type" value="Genomic_DNA"/>
</dbReference>
<evidence type="ECO:0000313" key="3">
    <source>
        <dbReference type="EMBL" id="PRQ68611.1"/>
    </source>
</evidence>
<name>A0A2S9ZS55_9VIBR</name>
<evidence type="ECO:0000313" key="5">
    <source>
        <dbReference type="Proteomes" id="UP000279760"/>
    </source>
</evidence>
<keyword evidence="4" id="KW-1185">Reference proteome</keyword>
<evidence type="ECO:0000313" key="4">
    <source>
        <dbReference type="Proteomes" id="UP000238163"/>
    </source>
</evidence>
<dbReference type="PANTHER" id="PTHR42779">
    <property type="entry name" value="PROTEIN YNJB"/>
    <property type="match status" value="1"/>
</dbReference>
<accession>A0A2S9ZS55</accession>
<sequence length="371" mass="41477">MKKLVLTAAMTALAGLSTNALAYDLNDMTWDEIVEQAKQEKMVNAYIWYLQPEFRKFFKEFEKEYGIKVRVPEGNESGNRNKLLAEARRDQGSIDVMALDTVKLPMLLQSNVVYGPLTDIIPGSEKLRTNLVGVDTQGYAYAFWGNQTGFAYDPTRVDENNLPQSFDDLTTWIKEHKQQFGVNDPNKGGAGNAFIQRAIYYASGNNDVYFQNEMDKSVIPTWSKTWEWFEGNQDNIVITASNADSLTRINDGEISMAPAWEDHLAGLQKKGAITKRIKFYIPEFGMPGGGNIILMPKNAKNKAAAAVFIHWITSAQAQTGLNATFGAAPQHPDADDSNALIDNAQRKYSSEFFTSEYATEAKKAFVQNVLM</sequence>
<evidence type="ECO:0000313" key="2">
    <source>
        <dbReference type="EMBL" id="AYV23433.1"/>
    </source>
</evidence>
<dbReference type="AlphaFoldDB" id="A0A2S9ZS55"/>
<organism evidence="2 5">
    <name type="scientific">Vibrio mediterranei</name>
    <dbReference type="NCBI Taxonomy" id="689"/>
    <lineage>
        <taxon>Bacteria</taxon>
        <taxon>Pseudomonadati</taxon>
        <taxon>Pseudomonadota</taxon>
        <taxon>Gammaproteobacteria</taxon>
        <taxon>Vibrionales</taxon>
        <taxon>Vibrionaceae</taxon>
        <taxon>Vibrio</taxon>
    </lineage>
</organism>
<protein>
    <submittedName>
        <fullName evidence="2">Extracellular solute-binding protein</fullName>
    </submittedName>
    <submittedName>
        <fullName evidence="3">Potassium transporter Trk</fullName>
    </submittedName>
</protein>
<dbReference type="Proteomes" id="UP000279760">
    <property type="component" value="Chromosome 2"/>
</dbReference>
<reference evidence="3 4" key="1">
    <citation type="submission" date="2017-09" db="EMBL/GenBank/DDBJ databases">
        <authorList>
            <person name="Girard L."/>
            <person name="Lami R."/>
            <person name="Suzuki M."/>
            <person name="Baudart J."/>
        </authorList>
    </citation>
    <scope>NUCLEOTIDE SEQUENCE [LARGE SCALE GENOMIC DNA]</scope>
    <source>
        <strain evidence="3 4">17LN0615E</strain>
    </source>
</reference>
<reference evidence="2 5" key="3">
    <citation type="submission" date="2018-11" db="EMBL/GenBank/DDBJ databases">
        <title>Complete Genome Sequence of Vbrio mediterranei 117-T6: a Potential Pathogen Bacteria Isolated from the Conchocelis of Pyropia.</title>
        <authorList>
            <person name="Liu Q."/>
        </authorList>
    </citation>
    <scope>NUCLEOTIDE SEQUENCE [LARGE SCALE GENOMIC DNA]</scope>
    <source>
        <strain evidence="2 5">117-T6</strain>
    </source>
</reference>
<dbReference type="SUPFAM" id="SSF53850">
    <property type="entry name" value="Periplasmic binding protein-like II"/>
    <property type="match status" value="1"/>
</dbReference>
<feature type="chain" id="PRO_5044580453" evidence="1">
    <location>
        <begin position="23"/>
        <end position="371"/>
    </location>
</feature>
<dbReference type="InterPro" id="IPR006059">
    <property type="entry name" value="SBP"/>
</dbReference>
<keyword evidence="1" id="KW-0732">Signal</keyword>
<feature type="signal peptide" evidence="1">
    <location>
        <begin position="1"/>
        <end position="22"/>
    </location>
</feature>
<reference evidence="3 4" key="2">
    <citation type="submission" date="2018-03" db="EMBL/GenBank/DDBJ databases">
        <title>Genetic Diversity and Phenotypic Plasticity of AHL Mediated Quorum Sensing in Environmental Strains of Vibrio mediterranei.</title>
        <authorList>
            <person name="Lantoine F."/>
            <person name="Vouve F."/>
        </authorList>
    </citation>
    <scope>NUCLEOTIDE SEQUENCE [LARGE SCALE GENOMIC DNA]</scope>
    <source>
        <strain evidence="3 4">17LN0615E</strain>
    </source>
</reference>
<dbReference type="RefSeq" id="WP_006070807.1">
    <property type="nucleotide sequence ID" value="NZ_CP033578.1"/>
</dbReference>
<evidence type="ECO:0000256" key="1">
    <source>
        <dbReference type="SAM" id="SignalP"/>
    </source>
</evidence>
<dbReference type="Gene3D" id="3.40.190.10">
    <property type="entry name" value="Periplasmic binding protein-like II"/>
    <property type="match status" value="2"/>
</dbReference>
<dbReference type="Proteomes" id="UP000238163">
    <property type="component" value="Unassembled WGS sequence"/>
</dbReference>